<dbReference type="Pfam" id="PF00011">
    <property type="entry name" value="HSP20"/>
    <property type="match status" value="1"/>
</dbReference>
<feature type="domain" description="SHSP" evidence="5">
    <location>
        <begin position="60"/>
        <end position="179"/>
    </location>
</feature>
<feature type="compositionally biased region" description="Basic and acidic residues" evidence="4">
    <location>
        <begin position="1"/>
        <end position="15"/>
    </location>
</feature>
<gene>
    <name evidence="6" type="ORF">AB6A40_004636</name>
</gene>
<organism evidence="6 7">
    <name type="scientific">Gnathostoma spinigerum</name>
    <dbReference type="NCBI Taxonomy" id="75299"/>
    <lineage>
        <taxon>Eukaryota</taxon>
        <taxon>Metazoa</taxon>
        <taxon>Ecdysozoa</taxon>
        <taxon>Nematoda</taxon>
        <taxon>Chromadorea</taxon>
        <taxon>Rhabditida</taxon>
        <taxon>Spirurina</taxon>
        <taxon>Gnathostomatomorpha</taxon>
        <taxon>Gnathostomatoidea</taxon>
        <taxon>Gnathostomatidae</taxon>
        <taxon>Gnathostoma</taxon>
    </lineage>
</organism>
<keyword evidence="7" id="KW-1185">Reference proteome</keyword>
<evidence type="ECO:0000256" key="4">
    <source>
        <dbReference type="SAM" id="MobiDB-lite"/>
    </source>
</evidence>
<evidence type="ECO:0000256" key="1">
    <source>
        <dbReference type="ARBA" id="ARBA00023016"/>
    </source>
</evidence>
<dbReference type="InterPro" id="IPR001436">
    <property type="entry name" value="Alpha-crystallin/sHSP_animal"/>
</dbReference>
<feature type="region of interest" description="Disordered" evidence="4">
    <location>
        <begin position="1"/>
        <end position="29"/>
    </location>
</feature>
<evidence type="ECO:0000259" key="5">
    <source>
        <dbReference type="PROSITE" id="PS01031"/>
    </source>
</evidence>
<reference evidence="6 7" key="1">
    <citation type="submission" date="2024-08" db="EMBL/GenBank/DDBJ databases">
        <title>Gnathostoma spinigerum genome.</title>
        <authorList>
            <person name="Gonzalez-Bertolin B."/>
            <person name="Monzon S."/>
            <person name="Zaballos A."/>
            <person name="Jimenez P."/>
            <person name="Dekumyoy P."/>
            <person name="Varona S."/>
            <person name="Cuesta I."/>
            <person name="Sumanam S."/>
            <person name="Adisakwattana P."/>
            <person name="Gasser R.B."/>
            <person name="Hernandez-Gonzalez A."/>
            <person name="Young N.D."/>
            <person name="Perteguer M.J."/>
        </authorList>
    </citation>
    <scope>NUCLEOTIDE SEQUENCE [LARGE SCALE GENOMIC DNA]</scope>
    <source>
        <strain evidence="6">AL3</strain>
        <tissue evidence="6">Liver</tissue>
    </source>
</reference>
<comment type="similarity">
    <text evidence="2 3">Belongs to the small heat shock protein (HSP20) family.</text>
</comment>
<comment type="caution">
    <text evidence="6">The sequence shown here is derived from an EMBL/GenBank/DDBJ whole genome shotgun (WGS) entry which is preliminary data.</text>
</comment>
<dbReference type="PROSITE" id="PS01031">
    <property type="entry name" value="SHSP"/>
    <property type="match status" value="1"/>
</dbReference>
<accession>A0ABD6EMI8</accession>
<dbReference type="EMBL" id="JBGFUD010002724">
    <property type="protein sequence ID" value="MFH4977927.1"/>
    <property type="molecule type" value="Genomic_DNA"/>
</dbReference>
<dbReference type="SUPFAM" id="SSF49764">
    <property type="entry name" value="HSP20-like chaperones"/>
    <property type="match status" value="1"/>
</dbReference>
<dbReference type="InterPro" id="IPR008978">
    <property type="entry name" value="HSP20-like_chaperone"/>
</dbReference>
<evidence type="ECO:0000313" key="6">
    <source>
        <dbReference type="EMBL" id="MFH4977927.1"/>
    </source>
</evidence>
<dbReference type="PANTHER" id="PTHR45640:SF13">
    <property type="entry name" value="HEAT SHOCK PROTEIN 22-RELATED"/>
    <property type="match status" value="1"/>
</dbReference>
<dbReference type="AlphaFoldDB" id="A0ABD6EMI8"/>
<keyword evidence="1" id="KW-0346">Stress response</keyword>
<evidence type="ECO:0000256" key="3">
    <source>
        <dbReference type="RuleBase" id="RU003616"/>
    </source>
</evidence>
<feature type="compositionally biased region" description="Low complexity" evidence="4">
    <location>
        <begin position="115"/>
        <end position="125"/>
    </location>
</feature>
<dbReference type="PANTHER" id="PTHR45640">
    <property type="entry name" value="HEAT SHOCK PROTEIN HSP-12.2-RELATED"/>
    <property type="match status" value="1"/>
</dbReference>
<dbReference type="Gene3D" id="2.60.40.790">
    <property type="match status" value="1"/>
</dbReference>
<dbReference type="Proteomes" id="UP001608902">
    <property type="component" value="Unassembled WGS sequence"/>
</dbReference>
<protein>
    <recommendedName>
        <fullName evidence="5">SHSP domain-containing protein</fullName>
    </recommendedName>
</protein>
<dbReference type="InterPro" id="IPR002068">
    <property type="entry name" value="A-crystallin/Hsp20_dom"/>
</dbReference>
<sequence>MASNNDGRRSNELSDQRNANNGELQRSHDPSLALEYFRRFFTEAMREFGNGGLPMDEIGGTYRGGRSGGQLTDNDEKFEVKVDVSQFRPEELSVCVRQGELVIEGHHNERSDWDGQGQQGQQQQQSRVERHFVRKYTFSDDVKDDEFQSRIDENGVLIVFAPKRPSANAAVRPIPIDRSR</sequence>
<name>A0ABD6EMI8_9BILA</name>
<dbReference type="CDD" id="cd06526">
    <property type="entry name" value="metazoan_ACD"/>
    <property type="match status" value="1"/>
</dbReference>
<proteinExistence type="inferred from homology"/>
<evidence type="ECO:0000313" key="7">
    <source>
        <dbReference type="Proteomes" id="UP001608902"/>
    </source>
</evidence>
<feature type="region of interest" description="Disordered" evidence="4">
    <location>
        <begin position="109"/>
        <end position="128"/>
    </location>
</feature>
<evidence type="ECO:0000256" key="2">
    <source>
        <dbReference type="PROSITE-ProRule" id="PRU00285"/>
    </source>
</evidence>